<evidence type="ECO:0000259" key="1">
    <source>
        <dbReference type="Pfam" id="PF01494"/>
    </source>
</evidence>
<dbReference type="eggNOG" id="COG0644">
    <property type="taxonomic scope" value="Bacteria"/>
</dbReference>
<dbReference type="PANTHER" id="PTHR42685">
    <property type="entry name" value="GERANYLGERANYL DIPHOSPHATE REDUCTASE"/>
    <property type="match status" value="1"/>
</dbReference>
<dbReference type="SUPFAM" id="SSF51905">
    <property type="entry name" value="FAD/NAD(P)-binding domain"/>
    <property type="match status" value="1"/>
</dbReference>
<protein>
    <submittedName>
        <fullName evidence="2">Drug:proton antiporter</fullName>
    </submittedName>
</protein>
<dbReference type="RefSeq" id="WP_052112000.1">
    <property type="nucleotide sequence ID" value="NZ_AVPK01000003.1"/>
</dbReference>
<evidence type="ECO:0000313" key="2">
    <source>
        <dbReference type="EMBL" id="KGN38223.1"/>
    </source>
</evidence>
<dbReference type="InterPro" id="IPR036188">
    <property type="entry name" value="FAD/NAD-bd_sf"/>
</dbReference>
<feature type="domain" description="FAD-binding" evidence="1">
    <location>
        <begin position="8"/>
        <end position="178"/>
    </location>
</feature>
<dbReference type="Pfam" id="PF01494">
    <property type="entry name" value="FAD_binding_3"/>
    <property type="match status" value="1"/>
</dbReference>
<dbReference type="AlphaFoldDB" id="A0A0A0JM60"/>
<dbReference type="PANTHER" id="PTHR42685:SF22">
    <property type="entry name" value="CONDITIONED MEDIUM FACTOR RECEPTOR 1"/>
    <property type="match status" value="1"/>
</dbReference>
<reference evidence="2 3" key="1">
    <citation type="submission" date="2013-08" db="EMBL/GenBank/DDBJ databases">
        <title>The genome sequence of Knoellia subterranea.</title>
        <authorList>
            <person name="Zhu W."/>
            <person name="Wang G."/>
        </authorList>
    </citation>
    <scope>NUCLEOTIDE SEQUENCE [LARGE SCALE GENOMIC DNA]</scope>
    <source>
        <strain evidence="2 3">KCTC 19937</strain>
    </source>
</reference>
<dbReference type="STRING" id="1385521.N803_10740"/>
<dbReference type="EMBL" id="AVPK01000003">
    <property type="protein sequence ID" value="KGN38223.1"/>
    <property type="molecule type" value="Genomic_DNA"/>
</dbReference>
<organism evidence="2 3">
    <name type="scientific">Knoellia subterranea KCTC 19937</name>
    <dbReference type="NCBI Taxonomy" id="1385521"/>
    <lineage>
        <taxon>Bacteria</taxon>
        <taxon>Bacillati</taxon>
        <taxon>Actinomycetota</taxon>
        <taxon>Actinomycetes</taxon>
        <taxon>Micrococcales</taxon>
        <taxon>Intrasporangiaceae</taxon>
        <taxon>Knoellia</taxon>
    </lineage>
</organism>
<keyword evidence="3" id="KW-1185">Reference proteome</keyword>
<gene>
    <name evidence="2" type="ORF">N803_10740</name>
</gene>
<dbReference type="PRINTS" id="PR00469">
    <property type="entry name" value="PNDRDTASEII"/>
</dbReference>
<dbReference type="InterPro" id="IPR002938">
    <property type="entry name" value="FAD-bd"/>
</dbReference>
<dbReference type="InterPro" id="IPR050407">
    <property type="entry name" value="Geranylgeranyl_reductase"/>
</dbReference>
<dbReference type="GO" id="GO:0071949">
    <property type="term" value="F:FAD binding"/>
    <property type="evidence" value="ECO:0007669"/>
    <property type="project" value="InterPro"/>
</dbReference>
<comment type="caution">
    <text evidence="2">The sequence shown here is derived from an EMBL/GenBank/DDBJ whole genome shotgun (WGS) entry which is preliminary data.</text>
</comment>
<name>A0A0A0JM60_9MICO</name>
<dbReference type="Proteomes" id="UP000030011">
    <property type="component" value="Unassembled WGS sequence"/>
</dbReference>
<proteinExistence type="predicted"/>
<accession>A0A0A0JM60</accession>
<sequence>MTLASVRADVVVIGAGPAGSAAAAYLGAAGHDVLVLERTPDTVDTARVGAEVVSPRAVAELEALGLTESDTDDWHRTSGVRFVGGGMRLALPWSDVDGRPRHGFVRSRAALESSLCGYAVSRGAQFRRGVEVSGLTTDDAGRITGVTADGLTVEATVVIDASGVPGLGQSAGESASGVAVTAEFESPRHTDDHLETWLELTDSEGKRLPGHGWIVGDGQGRVTVGVGALADDTRATPEACAMVLRQWLTALPVNWHLSAATMTGPMAGARLGTGRATRPVHENGLLRIGDTGRVADAFTGEGFAAALASGRLAAHVVHRALAHEGAAEREGELAAYTALVGRAFGRRRALGRVGAKLIDRPWATHLATTWGLPREGLMKFALARLTTPNHTEVETCVTTSTMGRVTRAAAYSGTERGVDQ</sequence>
<dbReference type="Gene3D" id="3.50.50.60">
    <property type="entry name" value="FAD/NAD(P)-binding domain"/>
    <property type="match status" value="1"/>
</dbReference>
<evidence type="ECO:0000313" key="3">
    <source>
        <dbReference type="Proteomes" id="UP000030011"/>
    </source>
</evidence>